<evidence type="ECO:0000256" key="2">
    <source>
        <dbReference type="ARBA" id="ARBA00023002"/>
    </source>
</evidence>
<comment type="caution">
    <text evidence="3">The sequence shown here is derived from an EMBL/GenBank/DDBJ whole genome shotgun (WGS) entry which is preliminary data.</text>
</comment>
<dbReference type="CDD" id="cd05233">
    <property type="entry name" value="SDR_c"/>
    <property type="match status" value="1"/>
</dbReference>
<keyword evidence="2" id="KW-0560">Oxidoreductase</keyword>
<dbReference type="PANTHER" id="PTHR43477">
    <property type="entry name" value="DIHYDROANTICAPSIN 7-DEHYDROGENASE"/>
    <property type="match status" value="1"/>
</dbReference>
<dbReference type="Proteomes" id="UP000422221">
    <property type="component" value="Unassembled WGS sequence"/>
</dbReference>
<dbReference type="GO" id="GO:0016491">
    <property type="term" value="F:oxidoreductase activity"/>
    <property type="evidence" value="ECO:0007669"/>
    <property type="project" value="UniProtKB-KW"/>
</dbReference>
<gene>
    <name evidence="3" type="ORF">F3F73_22440</name>
</gene>
<dbReference type="FunFam" id="3.40.50.720:FF:000084">
    <property type="entry name" value="Short-chain dehydrogenase reductase"/>
    <property type="match status" value="1"/>
</dbReference>
<evidence type="ECO:0000256" key="1">
    <source>
        <dbReference type="ARBA" id="ARBA00006484"/>
    </source>
</evidence>
<dbReference type="PANTHER" id="PTHR43477:SF1">
    <property type="entry name" value="DIHYDROANTICAPSIN 7-DEHYDROGENASE"/>
    <property type="match status" value="1"/>
</dbReference>
<dbReference type="InterPro" id="IPR051122">
    <property type="entry name" value="SDR_DHRS6-like"/>
</dbReference>
<dbReference type="SUPFAM" id="SSF51735">
    <property type="entry name" value="NAD(P)-binding Rossmann-fold domains"/>
    <property type="match status" value="1"/>
</dbReference>
<evidence type="ECO:0000313" key="4">
    <source>
        <dbReference type="Proteomes" id="UP000422221"/>
    </source>
</evidence>
<comment type="similarity">
    <text evidence="1">Belongs to the short-chain dehydrogenases/reductases (SDR) family.</text>
</comment>
<evidence type="ECO:0000313" key="3">
    <source>
        <dbReference type="EMBL" id="KAA3757250.1"/>
    </source>
</evidence>
<proteinExistence type="inferred from homology"/>
<sequence length="250" mass="26695">MDNIINLKDKVIVITGAASGIGREVAIVTSLQGARVIMLDISQEGLDKTLSLLSGEKHCRIITNLANLNELSDVVNGIVLKYGSIDGLVHCAGISSRKPLNVLKKEGFDNLMDVNFYSFVELVKLATKKNNFACGGSIVAISSVSSIKGYKAKTEYCVSKAALDAAVRCFAQELIHKNIRVNTIMPGVVDTPMALNARIISQTVGGETNEQQPLGNTQPREIANLVAFLLSDATNTITGTSIRIDGGLCM</sequence>
<dbReference type="EMBL" id="VWMK01000035">
    <property type="protein sequence ID" value="KAA3757250.1"/>
    <property type="molecule type" value="Genomic_DNA"/>
</dbReference>
<dbReference type="PRINTS" id="PR00081">
    <property type="entry name" value="GDHRDH"/>
</dbReference>
<dbReference type="RefSeq" id="WP_130059903.1">
    <property type="nucleotide sequence ID" value="NZ_CP081899.1"/>
</dbReference>
<dbReference type="PRINTS" id="PR00080">
    <property type="entry name" value="SDRFAMILY"/>
</dbReference>
<dbReference type="InterPro" id="IPR036291">
    <property type="entry name" value="NAD(P)-bd_dom_sf"/>
</dbReference>
<dbReference type="Pfam" id="PF13561">
    <property type="entry name" value="adh_short_C2"/>
    <property type="match status" value="1"/>
</dbReference>
<dbReference type="AlphaFoldDB" id="A0A7J4XCI6"/>
<dbReference type="Gene3D" id="3.40.50.720">
    <property type="entry name" value="NAD(P)-binding Rossmann-like Domain"/>
    <property type="match status" value="1"/>
</dbReference>
<accession>A0A7J4XCI6</accession>
<protein>
    <submittedName>
        <fullName evidence="3">SDR family oxidoreductase</fullName>
    </submittedName>
</protein>
<name>A0A7J4XCI6_9BACE</name>
<organism evidence="3 4">
    <name type="scientific">Bacteroides salyersiae</name>
    <dbReference type="NCBI Taxonomy" id="291644"/>
    <lineage>
        <taxon>Bacteria</taxon>
        <taxon>Pseudomonadati</taxon>
        <taxon>Bacteroidota</taxon>
        <taxon>Bacteroidia</taxon>
        <taxon>Bacteroidales</taxon>
        <taxon>Bacteroidaceae</taxon>
        <taxon>Bacteroides</taxon>
    </lineage>
</organism>
<reference evidence="3 4" key="1">
    <citation type="journal article" date="2019" name="Nat. Med.">
        <title>A library of human gut bacterial isolates paired with longitudinal multiomics data enables mechanistic microbiome research.</title>
        <authorList>
            <person name="Poyet M."/>
            <person name="Groussin M."/>
            <person name="Gibbons S.M."/>
            <person name="Avila-Pacheco J."/>
            <person name="Jiang X."/>
            <person name="Kearney S.M."/>
            <person name="Perrotta A.R."/>
            <person name="Berdy B."/>
            <person name="Zhao S."/>
            <person name="Lieberman T.D."/>
            <person name="Swanson P.K."/>
            <person name="Smith M."/>
            <person name="Roesemann S."/>
            <person name="Alexander J.E."/>
            <person name="Rich S.A."/>
            <person name="Livny J."/>
            <person name="Vlamakis H."/>
            <person name="Clish C."/>
            <person name="Bullock K."/>
            <person name="Deik A."/>
            <person name="Scott J."/>
            <person name="Pierce K.A."/>
            <person name="Xavier R.J."/>
            <person name="Alm E.J."/>
        </authorList>
    </citation>
    <scope>NUCLEOTIDE SEQUENCE [LARGE SCALE GENOMIC DNA]</scope>
    <source>
        <strain evidence="3 4">BIOML-A10</strain>
    </source>
</reference>
<dbReference type="InterPro" id="IPR002347">
    <property type="entry name" value="SDR_fam"/>
</dbReference>